<proteinExistence type="inferred from homology"/>
<evidence type="ECO:0000256" key="9">
    <source>
        <dbReference type="NCBIfam" id="TIGR00260"/>
    </source>
</evidence>
<evidence type="ECO:0000256" key="1">
    <source>
        <dbReference type="ARBA" id="ARBA00001933"/>
    </source>
</evidence>
<dbReference type="AlphaFoldDB" id="A0A0C9PVC5"/>
<dbReference type="Proteomes" id="UP000032552">
    <property type="component" value="Unassembled WGS sequence"/>
</dbReference>
<protein>
    <recommendedName>
        <fullName evidence="4 9">Threonine synthase</fullName>
        <ecNumber evidence="9">4.2.3.1</ecNumber>
    </recommendedName>
</protein>
<dbReference type="Pfam" id="PF14821">
    <property type="entry name" value="Thr_synth_N"/>
    <property type="match status" value="1"/>
</dbReference>
<dbReference type="GO" id="GO:0004795">
    <property type="term" value="F:threonine synthase activity"/>
    <property type="evidence" value="ECO:0007669"/>
    <property type="project" value="UniProtKB-UniRule"/>
</dbReference>
<dbReference type="GO" id="GO:0009088">
    <property type="term" value="P:threonine biosynthetic process"/>
    <property type="evidence" value="ECO:0007669"/>
    <property type="project" value="UniProtKB-UniRule"/>
</dbReference>
<dbReference type="Pfam" id="PF24857">
    <property type="entry name" value="THR4_C"/>
    <property type="match status" value="1"/>
</dbReference>
<comment type="catalytic activity">
    <reaction evidence="8">
        <text>O-phospho-L-homoserine + H2O = L-threonine + phosphate</text>
        <dbReference type="Rhea" id="RHEA:10840"/>
        <dbReference type="ChEBI" id="CHEBI:15377"/>
        <dbReference type="ChEBI" id="CHEBI:43474"/>
        <dbReference type="ChEBI" id="CHEBI:57590"/>
        <dbReference type="ChEBI" id="CHEBI:57926"/>
        <dbReference type="EC" id="4.2.3.1"/>
    </reaction>
</comment>
<dbReference type="GO" id="GO:0030170">
    <property type="term" value="F:pyridoxal phosphate binding"/>
    <property type="evidence" value="ECO:0007669"/>
    <property type="project" value="InterPro"/>
</dbReference>
<organism evidence="12 13">
    <name type="scientific">Lacticaseibacillus paracasei NRIC 0644</name>
    <dbReference type="NCBI Taxonomy" id="1435038"/>
    <lineage>
        <taxon>Bacteria</taxon>
        <taxon>Bacillati</taxon>
        <taxon>Bacillota</taxon>
        <taxon>Bacilli</taxon>
        <taxon>Lactobacillales</taxon>
        <taxon>Lactobacillaceae</taxon>
        <taxon>Lacticaseibacillus</taxon>
    </lineage>
</organism>
<dbReference type="EMBL" id="BAYM01000037">
    <property type="protein sequence ID" value="GAN35969.1"/>
    <property type="molecule type" value="Genomic_DNA"/>
</dbReference>
<comment type="similarity">
    <text evidence="3">Belongs to the threonine synthase family.</text>
</comment>
<evidence type="ECO:0000259" key="11">
    <source>
        <dbReference type="Pfam" id="PF14821"/>
    </source>
</evidence>
<dbReference type="Gene3D" id="3.40.50.1100">
    <property type="match status" value="2"/>
</dbReference>
<dbReference type="PROSITE" id="PS00165">
    <property type="entry name" value="DEHYDRATASE_SER_THR"/>
    <property type="match status" value="1"/>
</dbReference>
<dbReference type="UniPathway" id="UPA00050">
    <property type="reaction ID" value="UER00065"/>
</dbReference>
<evidence type="ECO:0000256" key="7">
    <source>
        <dbReference type="ARBA" id="ARBA00029440"/>
    </source>
</evidence>
<dbReference type="InterPro" id="IPR036052">
    <property type="entry name" value="TrpB-like_PALP_sf"/>
</dbReference>
<dbReference type="NCBIfam" id="TIGR00260">
    <property type="entry name" value="thrC"/>
    <property type="match status" value="1"/>
</dbReference>
<evidence type="ECO:0000256" key="4">
    <source>
        <dbReference type="ARBA" id="ARBA00018679"/>
    </source>
</evidence>
<dbReference type="InterPro" id="IPR004450">
    <property type="entry name" value="Thr_synthase-like"/>
</dbReference>
<dbReference type="Gene3D" id="3.90.1380.10">
    <property type="entry name" value="Threonine synthase, N-terminal domain"/>
    <property type="match status" value="1"/>
</dbReference>
<evidence type="ECO:0000313" key="12">
    <source>
        <dbReference type="EMBL" id="GAN35969.1"/>
    </source>
</evidence>
<sequence>MRYTSTRDHQVSKTSKEAIKQGISEEGGLFVLPHLADQTLNIHELLDLDYETIAQRVLMILLPDFNTDSLKKAIHFAYHQYFSDDRITPVRSVGDFHVLELFHGPTSAFKDVGLQLLPRLMQLALDPDDRVMILAATSGDTGTAALQGFKDVAQTGITVFYPNHGVSPIQERQMLTVGSDNTRVFPIAGNFDQAQSAVKTLFTDTSFAARLQAEQVSLSAANSINIGRLIPQVVYYFAAYSQLVKTQAISMGDEVNFTVPTGNFGDVLAGYYAKSLGLPVHKLIAAANANSELADFLATGVYDRNRPFLKTVAPSMDIQISSNLERLLYYKSGEDSAYVAHLMQELETTGRYQVRPDVLTAIQADFAGGFAVDEEVADAIREVWHRDGYLLDPHTAVGYAVQQQYRAASGDNTPNVLLATASPYKFPRVVAKALQSHVPDDDFAAMQMLQQVSGVPIPPNLAHLQQLRPQEKVVVAPTDMGQAIIGAAKEVFNDDQRVRSGNER</sequence>
<dbReference type="RefSeq" id="WP_045625181.1">
    <property type="nucleotide sequence ID" value="NZ_BAYM01000037.1"/>
</dbReference>
<feature type="domain" description="Threonine synthase N-terminal" evidence="11">
    <location>
        <begin position="2"/>
        <end position="78"/>
    </location>
</feature>
<evidence type="ECO:0000256" key="8">
    <source>
        <dbReference type="ARBA" id="ARBA00049144"/>
    </source>
</evidence>
<dbReference type="SUPFAM" id="SSF53686">
    <property type="entry name" value="Tryptophan synthase beta subunit-like PLP-dependent enzymes"/>
    <property type="match status" value="1"/>
</dbReference>
<evidence type="ECO:0000256" key="10">
    <source>
        <dbReference type="PIRSR" id="PIRSR604450-51"/>
    </source>
</evidence>
<dbReference type="InterPro" id="IPR029144">
    <property type="entry name" value="Thr_synth_N"/>
</dbReference>
<keyword evidence="5" id="KW-0028">Amino-acid biosynthesis</keyword>
<evidence type="ECO:0000313" key="13">
    <source>
        <dbReference type="Proteomes" id="UP000032552"/>
    </source>
</evidence>
<feature type="modified residue" description="N6-(pyridoxal phosphate)lysine" evidence="10">
    <location>
        <position position="110"/>
    </location>
</feature>
<gene>
    <name evidence="12" type="ORF">LC0644_0558</name>
</gene>
<dbReference type="PANTHER" id="PTHR43515">
    <property type="entry name" value="THREONINE SYNTHASE-LIKE 1"/>
    <property type="match status" value="1"/>
</dbReference>
<evidence type="ECO:0000256" key="3">
    <source>
        <dbReference type="ARBA" id="ARBA00005517"/>
    </source>
</evidence>
<evidence type="ECO:0000256" key="5">
    <source>
        <dbReference type="ARBA" id="ARBA00022605"/>
    </source>
</evidence>
<dbReference type="PANTHER" id="PTHR43515:SF1">
    <property type="entry name" value="THREONINE SYNTHASE-LIKE 1"/>
    <property type="match status" value="1"/>
</dbReference>
<comment type="function">
    <text evidence="2">Catalyzes the gamma-elimination of phosphate from L-phosphohomoserine and the beta-addition of water to produce L-threonine.</text>
</comment>
<comment type="pathway">
    <text evidence="7">Amino-acid biosynthesis.</text>
</comment>
<dbReference type="InterPro" id="IPR037158">
    <property type="entry name" value="Thr_synth_N_sf"/>
</dbReference>
<comment type="caution">
    <text evidence="12">The sequence shown here is derived from an EMBL/GenBank/DDBJ whole genome shotgun (WGS) entry which is preliminary data.</text>
</comment>
<dbReference type="GO" id="GO:0005737">
    <property type="term" value="C:cytoplasm"/>
    <property type="evidence" value="ECO:0007669"/>
    <property type="project" value="TreeGrafter"/>
</dbReference>
<dbReference type="InterPro" id="IPR000634">
    <property type="entry name" value="Ser/Thr_deHydtase_PyrdxlP-BS"/>
</dbReference>
<evidence type="ECO:0000256" key="6">
    <source>
        <dbReference type="ARBA" id="ARBA00022898"/>
    </source>
</evidence>
<reference evidence="13" key="1">
    <citation type="submission" date="2014-05" db="EMBL/GenBank/DDBJ databases">
        <title>Whole genome sequencing of Lactobacillus casei NRIC0644.</title>
        <authorList>
            <person name="Atarashi H."/>
            <person name="Yoshida Y."/>
            <person name="Fujimura S."/>
            <person name="Tanaka N."/>
            <person name="Shiwa Y."/>
            <person name="Yoshikawa H."/>
            <person name="Okada S."/>
            <person name="Nakagawa J."/>
        </authorList>
    </citation>
    <scope>NUCLEOTIDE SEQUENCE [LARGE SCALE GENOMIC DNA]</scope>
    <source>
        <strain evidence="13">NRIC0644</strain>
    </source>
</reference>
<dbReference type="EC" id="4.2.3.1" evidence="9"/>
<dbReference type="CDD" id="cd01560">
    <property type="entry name" value="Thr-synth_2"/>
    <property type="match status" value="1"/>
</dbReference>
<evidence type="ECO:0000256" key="2">
    <source>
        <dbReference type="ARBA" id="ARBA00003648"/>
    </source>
</evidence>
<accession>A0A0C9PVC5</accession>
<keyword evidence="6 10" id="KW-0663">Pyridoxal phosphate</keyword>
<comment type="cofactor">
    <cofactor evidence="1 10">
        <name>pyridoxal 5'-phosphate</name>
        <dbReference type="ChEBI" id="CHEBI:597326"/>
    </cofactor>
</comment>
<name>A0A0C9PVC5_LACPA</name>